<name>A0AAW0ADZ8_9AGAR</name>
<accession>A0AAW0ADZ8</accession>
<organism evidence="1 2">
    <name type="scientific">Favolaschia claudopus</name>
    <dbReference type="NCBI Taxonomy" id="2862362"/>
    <lineage>
        <taxon>Eukaryota</taxon>
        <taxon>Fungi</taxon>
        <taxon>Dikarya</taxon>
        <taxon>Basidiomycota</taxon>
        <taxon>Agaricomycotina</taxon>
        <taxon>Agaricomycetes</taxon>
        <taxon>Agaricomycetidae</taxon>
        <taxon>Agaricales</taxon>
        <taxon>Marasmiineae</taxon>
        <taxon>Mycenaceae</taxon>
        <taxon>Favolaschia</taxon>
    </lineage>
</organism>
<dbReference type="AlphaFoldDB" id="A0AAW0ADZ8"/>
<keyword evidence="2" id="KW-1185">Reference proteome</keyword>
<gene>
    <name evidence="1" type="ORF">R3P38DRAFT_3213764</name>
</gene>
<proteinExistence type="predicted"/>
<protein>
    <submittedName>
        <fullName evidence="1">Uncharacterized protein</fullName>
    </submittedName>
</protein>
<evidence type="ECO:0000313" key="2">
    <source>
        <dbReference type="Proteomes" id="UP001362999"/>
    </source>
</evidence>
<dbReference type="Proteomes" id="UP001362999">
    <property type="component" value="Unassembled WGS sequence"/>
</dbReference>
<reference evidence="1 2" key="1">
    <citation type="journal article" date="2024" name="J Genomics">
        <title>Draft genome sequencing and assembly of Favolaschia claudopus CIRM-BRFM 2984 isolated from oak limbs.</title>
        <authorList>
            <person name="Navarro D."/>
            <person name="Drula E."/>
            <person name="Chaduli D."/>
            <person name="Cazenave R."/>
            <person name="Ahrendt S."/>
            <person name="Wang J."/>
            <person name="Lipzen A."/>
            <person name="Daum C."/>
            <person name="Barry K."/>
            <person name="Grigoriev I.V."/>
            <person name="Favel A."/>
            <person name="Rosso M.N."/>
            <person name="Martin F."/>
        </authorList>
    </citation>
    <scope>NUCLEOTIDE SEQUENCE [LARGE SCALE GENOMIC DNA]</scope>
    <source>
        <strain evidence="1 2">CIRM-BRFM 2984</strain>
    </source>
</reference>
<sequence length="151" mass="17571">MSHKWTSVAFETLSDRAMDLVQELIHKYPWVFSHDNMNVPLRVFSQRLHNQSHFINGCAYTAWILPQRARLPTGTNPLLQSFRAANCEQVFDFADVLYGNLEADDRMEAFNEHYVLRTLLNSPDFTGYPHRSDPLFNRPPLFISFPVVLKT</sequence>
<evidence type="ECO:0000313" key="1">
    <source>
        <dbReference type="EMBL" id="KAK7006967.1"/>
    </source>
</evidence>
<comment type="caution">
    <text evidence="1">The sequence shown here is derived from an EMBL/GenBank/DDBJ whole genome shotgun (WGS) entry which is preliminary data.</text>
</comment>
<dbReference type="EMBL" id="JAWWNJ010000074">
    <property type="protein sequence ID" value="KAK7006967.1"/>
    <property type="molecule type" value="Genomic_DNA"/>
</dbReference>